<comment type="caution">
    <text evidence="1">The sequence shown here is derived from an EMBL/GenBank/DDBJ whole genome shotgun (WGS) entry which is preliminary data.</text>
</comment>
<gene>
    <name evidence="1" type="ORF">V1477_017128</name>
</gene>
<reference evidence="1 2" key="1">
    <citation type="journal article" date="2024" name="Ann. Entomol. Soc. Am.">
        <title>Genomic analyses of the southern and eastern yellowjacket wasps (Hymenoptera: Vespidae) reveal evolutionary signatures of social life.</title>
        <authorList>
            <person name="Catto M.A."/>
            <person name="Caine P.B."/>
            <person name="Orr S.E."/>
            <person name="Hunt B.G."/>
            <person name="Goodisman M.A.D."/>
        </authorList>
    </citation>
    <scope>NUCLEOTIDE SEQUENCE [LARGE SCALE GENOMIC DNA]</scope>
    <source>
        <strain evidence="1">232</strain>
        <tissue evidence="1">Head and thorax</tissue>
    </source>
</reference>
<evidence type="ECO:0000313" key="1">
    <source>
        <dbReference type="EMBL" id="KAL2727852.1"/>
    </source>
</evidence>
<dbReference type="Proteomes" id="UP001607303">
    <property type="component" value="Unassembled WGS sequence"/>
</dbReference>
<accession>A0ABD2B544</accession>
<name>A0ABD2B544_VESMC</name>
<keyword evidence="2" id="KW-1185">Reference proteome</keyword>
<sequence length="60" mass="7094">MLFQFPGLDWYQGAKSFFCGPSFYVFRVDGMSSLEHNAEFHIFPKKLIERKIRVYIEGSQ</sequence>
<dbReference type="AlphaFoldDB" id="A0ABD2B544"/>
<protein>
    <submittedName>
        <fullName evidence="1">Uncharacterized protein</fullName>
    </submittedName>
</protein>
<proteinExistence type="predicted"/>
<evidence type="ECO:0000313" key="2">
    <source>
        <dbReference type="Proteomes" id="UP001607303"/>
    </source>
</evidence>
<dbReference type="EMBL" id="JAYRBN010000100">
    <property type="protein sequence ID" value="KAL2727852.1"/>
    <property type="molecule type" value="Genomic_DNA"/>
</dbReference>
<organism evidence="1 2">
    <name type="scientific">Vespula maculifrons</name>
    <name type="common">Eastern yellow jacket</name>
    <name type="synonym">Wasp</name>
    <dbReference type="NCBI Taxonomy" id="7453"/>
    <lineage>
        <taxon>Eukaryota</taxon>
        <taxon>Metazoa</taxon>
        <taxon>Ecdysozoa</taxon>
        <taxon>Arthropoda</taxon>
        <taxon>Hexapoda</taxon>
        <taxon>Insecta</taxon>
        <taxon>Pterygota</taxon>
        <taxon>Neoptera</taxon>
        <taxon>Endopterygota</taxon>
        <taxon>Hymenoptera</taxon>
        <taxon>Apocrita</taxon>
        <taxon>Aculeata</taxon>
        <taxon>Vespoidea</taxon>
        <taxon>Vespidae</taxon>
        <taxon>Vespinae</taxon>
        <taxon>Vespula</taxon>
    </lineage>
</organism>